<keyword evidence="1" id="KW-0472">Membrane</keyword>
<keyword evidence="1" id="KW-0812">Transmembrane</keyword>
<accession>A0A2P8DGN2</accession>
<dbReference type="AlphaFoldDB" id="A0A2P8DGN2"/>
<organism evidence="2 3">
    <name type="scientific">Haloactinopolyspora alba</name>
    <dbReference type="NCBI Taxonomy" id="648780"/>
    <lineage>
        <taxon>Bacteria</taxon>
        <taxon>Bacillati</taxon>
        <taxon>Actinomycetota</taxon>
        <taxon>Actinomycetes</taxon>
        <taxon>Jiangellales</taxon>
        <taxon>Jiangellaceae</taxon>
        <taxon>Haloactinopolyspora</taxon>
    </lineage>
</organism>
<name>A0A2P8DGN2_9ACTN</name>
<sequence>MRHYSRRTRQRSLLARLRGIRAYTEIVGMIFRDLRPLIVVLVVGAGLIFDADALRHLVALLVK</sequence>
<feature type="transmembrane region" description="Helical" evidence="1">
    <location>
        <begin position="37"/>
        <end position="58"/>
    </location>
</feature>
<dbReference type="RefSeq" id="WP_106539663.1">
    <property type="nucleotide sequence ID" value="NZ_PYGE01000026.1"/>
</dbReference>
<evidence type="ECO:0000313" key="2">
    <source>
        <dbReference type="EMBL" id="PSK96375.1"/>
    </source>
</evidence>
<proteinExistence type="predicted"/>
<keyword evidence="1" id="KW-1133">Transmembrane helix</keyword>
<evidence type="ECO:0000256" key="1">
    <source>
        <dbReference type="SAM" id="Phobius"/>
    </source>
</evidence>
<dbReference type="Proteomes" id="UP000243528">
    <property type="component" value="Unassembled WGS sequence"/>
</dbReference>
<dbReference type="EMBL" id="PYGE01000026">
    <property type="protein sequence ID" value="PSK96375.1"/>
    <property type="molecule type" value="Genomic_DNA"/>
</dbReference>
<reference evidence="2 3" key="1">
    <citation type="submission" date="2018-03" db="EMBL/GenBank/DDBJ databases">
        <title>Genomic Encyclopedia of Archaeal and Bacterial Type Strains, Phase II (KMG-II): from individual species to whole genera.</title>
        <authorList>
            <person name="Goeker M."/>
        </authorList>
    </citation>
    <scope>NUCLEOTIDE SEQUENCE [LARGE SCALE GENOMIC DNA]</scope>
    <source>
        <strain evidence="2 3">DSM 45211</strain>
    </source>
</reference>
<comment type="caution">
    <text evidence="2">The sequence shown here is derived from an EMBL/GenBank/DDBJ whole genome shotgun (WGS) entry which is preliminary data.</text>
</comment>
<keyword evidence="3" id="KW-1185">Reference proteome</keyword>
<gene>
    <name evidence="2" type="ORF">CLV30_12634</name>
</gene>
<evidence type="ECO:0000313" key="3">
    <source>
        <dbReference type="Proteomes" id="UP000243528"/>
    </source>
</evidence>
<protein>
    <submittedName>
        <fullName evidence="2">Uncharacterized protein</fullName>
    </submittedName>
</protein>